<keyword evidence="5" id="KW-0997">Cell inner membrane</keyword>
<dbReference type="GO" id="GO:1990281">
    <property type="term" value="C:efflux pump complex"/>
    <property type="evidence" value="ECO:0007669"/>
    <property type="project" value="TreeGrafter"/>
</dbReference>
<evidence type="ECO:0000256" key="8">
    <source>
        <dbReference type="SAM" id="MobiDB-lite"/>
    </source>
</evidence>
<keyword evidence="6" id="KW-0472">Membrane</keyword>
<evidence type="ECO:0000256" key="4">
    <source>
        <dbReference type="ARBA" id="ARBA00022475"/>
    </source>
</evidence>
<dbReference type="Gene3D" id="2.40.50.100">
    <property type="match status" value="1"/>
</dbReference>
<keyword evidence="14" id="KW-1185">Reference proteome</keyword>
<dbReference type="OrthoDB" id="9783047at2"/>
<dbReference type="AlphaFoldDB" id="A0A5M6IXV7"/>
<dbReference type="InterPro" id="IPR058626">
    <property type="entry name" value="MdtA-like_b-barrel"/>
</dbReference>
<dbReference type="Pfam" id="PF25967">
    <property type="entry name" value="RND-MFP_C"/>
    <property type="match status" value="1"/>
</dbReference>
<evidence type="ECO:0000256" key="1">
    <source>
        <dbReference type="ARBA" id="ARBA00004236"/>
    </source>
</evidence>
<feature type="domain" description="Multidrug resistance protein MdtA-like beta-barrel" evidence="11">
    <location>
        <begin position="222"/>
        <end position="309"/>
    </location>
</feature>
<organism evidence="13 14">
    <name type="scientific">Rhodovastum atsumiense</name>
    <dbReference type="NCBI Taxonomy" id="504468"/>
    <lineage>
        <taxon>Bacteria</taxon>
        <taxon>Pseudomonadati</taxon>
        <taxon>Pseudomonadota</taxon>
        <taxon>Alphaproteobacteria</taxon>
        <taxon>Acetobacterales</taxon>
        <taxon>Acetobacteraceae</taxon>
        <taxon>Rhodovastum</taxon>
    </lineage>
</organism>
<dbReference type="Pfam" id="PF25944">
    <property type="entry name" value="Beta-barrel_RND"/>
    <property type="match status" value="1"/>
</dbReference>
<dbReference type="PANTHER" id="PTHR30469:SF12">
    <property type="entry name" value="MULTIDRUG RESISTANCE PROTEIN MDTA"/>
    <property type="match status" value="1"/>
</dbReference>
<dbReference type="SUPFAM" id="SSF111369">
    <property type="entry name" value="HlyD-like secretion proteins"/>
    <property type="match status" value="1"/>
</dbReference>
<evidence type="ECO:0000256" key="7">
    <source>
        <dbReference type="SAM" id="Coils"/>
    </source>
</evidence>
<feature type="domain" description="Multidrug resistance protein MdtA-like barrel-sandwich hybrid" evidence="10">
    <location>
        <begin position="76"/>
        <end position="218"/>
    </location>
</feature>
<feature type="coiled-coil region" evidence="7">
    <location>
        <begin position="116"/>
        <end position="181"/>
    </location>
</feature>
<keyword evidence="3" id="KW-0813">Transport</keyword>
<evidence type="ECO:0000313" key="14">
    <source>
        <dbReference type="Proteomes" id="UP000325255"/>
    </source>
</evidence>
<evidence type="ECO:0000259" key="12">
    <source>
        <dbReference type="Pfam" id="PF25967"/>
    </source>
</evidence>
<feature type="region of interest" description="Disordered" evidence="8">
    <location>
        <begin position="382"/>
        <end position="412"/>
    </location>
</feature>
<dbReference type="InterPro" id="IPR058624">
    <property type="entry name" value="MdtA-like_HH"/>
</dbReference>
<keyword evidence="7" id="KW-0175">Coiled coil</keyword>
<sequence length="412" mass="43597">MRRLLILLLVLGAIGGGVYWWTHLRVPSAPPVAQGGRSGRPMGGPADIIPVLVAPAGRQDVPIYLEGLGTVQASATVTVRAMVDGPLLEVRFREGQDVRAGDVLARIDPRTYQAALDQAIAKKKQDEAQLANARLDAARYAKLASTNFISAQQADTARAQVAQLEAQVQSDQAQIDSARTQLSYTTITAPIEGRVGFRQVDAGNIVRAGDQTGLAVITTLRPILVQFTLPQQALAQVAAAMAEGPAEVLAVPQDTAPVPTRPVLDRGVLTVLDNQVDAATGTIRLRARFPNERLALWPGAFVTARLKVETLRDTTVVPPVAVQRGPQGPYVYVANANDTASRRLVKVGHEDMLLAVVTEGLAPGEQVVVDGASRLTDGAKISIVRPSGAEPPASQPRRGPPETASRRAPGAT</sequence>
<dbReference type="InterPro" id="IPR006143">
    <property type="entry name" value="RND_pump_MFP"/>
</dbReference>
<feature type="domain" description="Multidrug resistance protein MdtA-like C-terminal permuted SH3" evidence="12">
    <location>
        <begin position="316"/>
        <end position="374"/>
    </location>
</feature>
<dbReference type="Pfam" id="PF25876">
    <property type="entry name" value="HH_MFP_RND"/>
    <property type="match status" value="1"/>
</dbReference>
<evidence type="ECO:0000259" key="11">
    <source>
        <dbReference type="Pfam" id="PF25944"/>
    </source>
</evidence>
<reference evidence="13 14" key="1">
    <citation type="submission" date="2019-09" db="EMBL/GenBank/DDBJ databases">
        <title>Genome sequence of Rhodovastum atsumiense, a diverse member of the Acetobacteraceae family of non-sulfur purple photosynthetic bacteria.</title>
        <authorList>
            <person name="Meyer T."/>
            <person name="Kyndt J."/>
        </authorList>
    </citation>
    <scope>NUCLEOTIDE SEQUENCE [LARGE SCALE GENOMIC DNA]</scope>
    <source>
        <strain evidence="13 14">DSM 21279</strain>
    </source>
</reference>
<dbReference type="Gene3D" id="2.40.30.170">
    <property type="match status" value="1"/>
</dbReference>
<dbReference type="InterPro" id="IPR058627">
    <property type="entry name" value="MdtA-like_C"/>
</dbReference>
<dbReference type="PANTHER" id="PTHR30469">
    <property type="entry name" value="MULTIDRUG RESISTANCE PROTEIN MDTA"/>
    <property type="match status" value="1"/>
</dbReference>
<evidence type="ECO:0000259" key="10">
    <source>
        <dbReference type="Pfam" id="PF25917"/>
    </source>
</evidence>
<evidence type="ECO:0000259" key="9">
    <source>
        <dbReference type="Pfam" id="PF25876"/>
    </source>
</evidence>
<dbReference type="Gene3D" id="1.10.287.470">
    <property type="entry name" value="Helix hairpin bin"/>
    <property type="match status" value="1"/>
</dbReference>
<dbReference type="EMBL" id="VWPK01000008">
    <property type="protein sequence ID" value="KAA5613122.1"/>
    <property type="molecule type" value="Genomic_DNA"/>
</dbReference>
<evidence type="ECO:0000256" key="2">
    <source>
        <dbReference type="ARBA" id="ARBA00009477"/>
    </source>
</evidence>
<dbReference type="GO" id="GO:0015562">
    <property type="term" value="F:efflux transmembrane transporter activity"/>
    <property type="evidence" value="ECO:0007669"/>
    <property type="project" value="TreeGrafter"/>
</dbReference>
<dbReference type="Proteomes" id="UP000325255">
    <property type="component" value="Unassembled WGS sequence"/>
</dbReference>
<evidence type="ECO:0000256" key="5">
    <source>
        <dbReference type="ARBA" id="ARBA00022519"/>
    </source>
</evidence>
<name>A0A5M6IXV7_9PROT</name>
<dbReference type="NCBIfam" id="TIGR01730">
    <property type="entry name" value="RND_mfp"/>
    <property type="match status" value="1"/>
</dbReference>
<comment type="caution">
    <text evidence="13">The sequence shown here is derived from an EMBL/GenBank/DDBJ whole genome shotgun (WGS) entry which is preliminary data.</text>
</comment>
<keyword evidence="4" id="KW-1003">Cell membrane</keyword>
<dbReference type="InterPro" id="IPR058625">
    <property type="entry name" value="MdtA-like_BSH"/>
</dbReference>
<comment type="similarity">
    <text evidence="2">Belongs to the membrane fusion protein (MFP) (TC 8.A.1) family.</text>
</comment>
<comment type="subcellular location">
    <subcellularLocation>
        <location evidence="1">Cell membrane</location>
    </subcellularLocation>
</comment>
<proteinExistence type="inferred from homology"/>
<protein>
    <submittedName>
        <fullName evidence="13">Efflux RND transporter periplasmic adaptor subunit</fullName>
    </submittedName>
</protein>
<feature type="domain" description="Multidrug resistance protein MdtA-like alpha-helical hairpin" evidence="9">
    <location>
        <begin position="116"/>
        <end position="185"/>
    </location>
</feature>
<accession>A0A5M6IXV7</accession>
<evidence type="ECO:0000256" key="3">
    <source>
        <dbReference type="ARBA" id="ARBA00022448"/>
    </source>
</evidence>
<dbReference type="RefSeq" id="WP_150040026.1">
    <property type="nucleotide sequence ID" value="NZ_OW485601.1"/>
</dbReference>
<dbReference type="Gene3D" id="2.40.420.20">
    <property type="match status" value="1"/>
</dbReference>
<dbReference type="Pfam" id="PF25917">
    <property type="entry name" value="BSH_RND"/>
    <property type="match status" value="1"/>
</dbReference>
<evidence type="ECO:0000256" key="6">
    <source>
        <dbReference type="ARBA" id="ARBA00023136"/>
    </source>
</evidence>
<gene>
    <name evidence="13" type="ORF">F1189_07135</name>
</gene>
<evidence type="ECO:0000313" key="13">
    <source>
        <dbReference type="EMBL" id="KAA5613122.1"/>
    </source>
</evidence>